<sequence>MKTVGFIGSGSIGRTLARLAVGAGHHVVLSNSRGPETLVDTVAELGPRAFAATSEEAAAVGDMVVITVPVSAFPLMPAARLAGKAVIDTCNYGPERDGHIPELDSKSLTSSELLLRHIPDALLVKAFNTIFFKHLLSLARPAGAADRSSLPIAGDSAPAKATVTAFIESIGYNVVDTGTLAGSWRQATGTPVWGTPYGPYSNEKGRPAGEDAIRAALAAATP</sequence>
<organism evidence="3 4">
    <name type="scientific">Actinacidiphila yanglinensis</name>
    <dbReference type="NCBI Taxonomy" id="310779"/>
    <lineage>
        <taxon>Bacteria</taxon>
        <taxon>Bacillati</taxon>
        <taxon>Actinomycetota</taxon>
        <taxon>Actinomycetes</taxon>
        <taxon>Kitasatosporales</taxon>
        <taxon>Streptomycetaceae</taxon>
        <taxon>Actinacidiphila</taxon>
    </lineage>
</organism>
<name>A0A1H6C4L2_9ACTN</name>
<evidence type="ECO:0000313" key="3">
    <source>
        <dbReference type="EMBL" id="SEG67901.1"/>
    </source>
</evidence>
<dbReference type="InterPro" id="IPR036291">
    <property type="entry name" value="NAD(P)-bd_dom_sf"/>
</dbReference>
<dbReference type="AlphaFoldDB" id="A0A1H6C4L2"/>
<keyword evidence="4" id="KW-1185">Reference proteome</keyword>
<dbReference type="PANTHER" id="PTHR14239:SF10">
    <property type="entry name" value="REDUCTASE"/>
    <property type="match status" value="1"/>
</dbReference>
<reference evidence="3 4" key="1">
    <citation type="submission" date="2016-10" db="EMBL/GenBank/DDBJ databases">
        <authorList>
            <person name="de Groot N.N."/>
        </authorList>
    </citation>
    <scope>NUCLEOTIDE SEQUENCE [LARGE SCALE GENOMIC DNA]</scope>
    <source>
        <strain evidence="3 4">CGMCC 4.2023</strain>
    </source>
</reference>
<dbReference type="GO" id="GO:0016491">
    <property type="term" value="F:oxidoreductase activity"/>
    <property type="evidence" value="ECO:0007669"/>
    <property type="project" value="UniProtKB-KW"/>
</dbReference>
<accession>A0A1H6C4L2</accession>
<dbReference type="Gene3D" id="3.40.50.720">
    <property type="entry name" value="NAD(P)-binding Rossmann-like Domain"/>
    <property type="match status" value="1"/>
</dbReference>
<dbReference type="InterPro" id="IPR051267">
    <property type="entry name" value="STEAP_metalloreductase"/>
</dbReference>
<gene>
    <name evidence="3" type="ORF">SAMN05216223_10839</name>
</gene>
<protein>
    <recommendedName>
        <fullName evidence="2">Pyrroline-5-carboxylate reductase catalytic N-terminal domain-containing protein</fullName>
    </recommendedName>
</protein>
<dbReference type="EMBL" id="FNVU01000008">
    <property type="protein sequence ID" value="SEG67901.1"/>
    <property type="molecule type" value="Genomic_DNA"/>
</dbReference>
<dbReference type="RefSeq" id="WP_407642868.1">
    <property type="nucleotide sequence ID" value="NZ_FNVU01000008.1"/>
</dbReference>
<evidence type="ECO:0000259" key="2">
    <source>
        <dbReference type="Pfam" id="PF03807"/>
    </source>
</evidence>
<keyword evidence="1" id="KW-0560">Oxidoreductase</keyword>
<dbReference type="InterPro" id="IPR028939">
    <property type="entry name" value="P5C_Rdtase_cat_N"/>
</dbReference>
<proteinExistence type="predicted"/>
<evidence type="ECO:0000313" key="4">
    <source>
        <dbReference type="Proteomes" id="UP000236754"/>
    </source>
</evidence>
<feature type="domain" description="Pyrroline-5-carboxylate reductase catalytic N-terminal" evidence="2">
    <location>
        <begin position="3"/>
        <end position="92"/>
    </location>
</feature>
<dbReference type="PANTHER" id="PTHR14239">
    <property type="entry name" value="DUDULIN-RELATED"/>
    <property type="match status" value="1"/>
</dbReference>
<dbReference type="Proteomes" id="UP000236754">
    <property type="component" value="Unassembled WGS sequence"/>
</dbReference>
<dbReference type="SUPFAM" id="SSF51735">
    <property type="entry name" value="NAD(P)-binding Rossmann-fold domains"/>
    <property type="match status" value="1"/>
</dbReference>
<dbReference type="Pfam" id="PF03807">
    <property type="entry name" value="F420_oxidored"/>
    <property type="match status" value="1"/>
</dbReference>
<evidence type="ECO:0000256" key="1">
    <source>
        <dbReference type="ARBA" id="ARBA00023002"/>
    </source>
</evidence>